<proteinExistence type="predicted"/>
<evidence type="ECO:0000313" key="1">
    <source>
        <dbReference type="EnsemblPlants" id="AVESA.00010b.r2.7DG1348570.1.CDS"/>
    </source>
</evidence>
<accession>A0ACD6AEP6</accession>
<reference evidence="1" key="2">
    <citation type="submission" date="2025-09" db="UniProtKB">
        <authorList>
            <consortium name="EnsemblPlants"/>
        </authorList>
    </citation>
    <scope>IDENTIFICATION</scope>
</reference>
<keyword evidence="2" id="KW-1185">Reference proteome</keyword>
<sequence>MPCACHSLNHTLCDMAKSCGQAISFFGIIQRIYLLFARSTKRWKILLDNIPNMTLKPLSDTRWESRIKSVQSIRFQTAQVRSALKELEKASTDDPATEVLFFVNMVSKKLQEKILCIDATVKHIEGVIEFFQKFRVEGFDTSIESAKNLASSMDIEPKFCTNRQSKRKKHFDEINDEEEELQLLVIESFRVSYFLVIVETAIASLNSRFEKLKESKKVFGFLFNSKHLKSMDESIASNFAR</sequence>
<protein>
    <submittedName>
        <fullName evidence="1">Uncharacterized protein</fullName>
    </submittedName>
</protein>
<evidence type="ECO:0000313" key="2">
    <source>
        <dbReference type="Proteomes" id="UP001732700"/>
    </source>
</evidence>
<dbReference type="Proteomes" id="UP001732700">
    <property type="component" value="Chromosome 7D"/>
</dbReference>
<name>A0ACD6AEP6_AVESA</name>
<reference evidence="1" key="1">
    <citation type="submission" date="2021-05" db="EMBL/GenBank/DDBJ databases">
        <authorList>
            <person name="Scholz U."/>
            <person name="Mascher M."/>
            <person name="Fiebig A."/>
        </authorList>
    </citation>
    <scope>NUCLEOTIDE SEQUENCE [LARGE SCALE GENOMIC DNA]</scope>
</reference>
<organism evidence="1 2">
    <name type="scientific">Avena sativa</name>
    <name type="common">Oat</name>
    <dbReference type="NCBI Taxonomy" id="4498"/>
    <lineage>
        <taxon>Eukaryota</taxon>
        <taxon>Viridiplantae</taxon>
        <taxon>Streptophyta</taxon>
        <taxon>Embryophyta</taxon>
        <taxon>Tracheophyta</taxon>
        <taxon>Spermatophyta</taxon>
        <taxon>Magnoliopsida</taxon>
        <taxon>Liliopsida</taxon>
        <taxon>Poales</taxon>
        <taxon>Poaceae</taxon>
        <taxon>BOP clade</taxon>
        <taxon>Pooideae</taxon>
        <taxon>Poodae</taxon>
        <taxon>Poeae</taxon>
        <taxon>Poeae Chloroplast Group 1 (Aveneae type)</taxon>
        <taxon>Aveninae</taxon>
        <taxon>Avena</taxon>
    </lineage>
</organism>
<dbReference type="EnsemblPlants" id="AVESA.00010b.r2.7DG1348570.1">
    <property type="protein sequence ID" value="AVESA.00010b.r2.7DG1348570.1.CDS"/>
    <property type="gene ID" value="AVESA.00010b.r2.7DG1348570"/>
</dbReference>